<keyword evidence="1" id="KW-0694">RNA-binding</keyword>
<feature type="region of interest" description="Disordered" evidence="2">
    <location>
        <begin position="254"/>
        <end position="289"/>
    </location>
</feature>
<feature type="compositionally biased region" description="Acidic residues" evidence="2">
    <location>
        <begin position="69"/>
        <end position="80"/>
    </location>
</feature>
<organism evidence="4 5">
    <name type="scientific">Saprolegnia parasitica (strain CBS 223.65)</name>
    <dbReference type="NCBI Taxonomy" id="695850"/>
    <lineage>
        <taxon>Eukaryota</taxon>
        <taxon>Sar</taxon>
        <taxon>Stramenopiles</taxon>
        <taxon>Oomycota</taxon>
        <taxon>Saprolegniomycetes</taxon>
        <taxon>Saprolegniales</taxon>
        <taxon>Saprolegniaceae</taxon>
        <taxon>Saprolegnia</taxon>
    </lineage>
</organism>
<dbReference type="Pfam" id="PF02926">
    <property type="entry name" value="THUMP"/>
    <property type="match status" value="1"/>
</dbReference>
<dbReference type="Proteomes" id="UP000030745">
    <property type="component" value="Unassembled WGS sequence"/>
</dbReference>
<evidence type="ECO:0000313" key="5">
    <source>
        <dbReference type="Proteomes" id="UP000030745"/>
    </source>
</evidence>
<dbReference type="SMART" id="SM00981">
    <property type="entry name" value="THUMP"/>
    <property type="match status" value="1"/>
</dbReference>
<name>A0A067BTH7_SAPPC</name>
<dbReference type="FunFam" id="3.30.2300.10:FF:000001">
    <property type="entry name" value="THUMP domain-containing protein 1"/>
    <property type="match status" value="1"/>
</dbReference>
<dbReference type="AlphaFoldDB" id="A0A067BTH7"/>
<dbReference type="RefSeq" id="XP_012207491.1">
    <property type="nucleotide sequence ID" value="XM_012352101.1"/>
</dbReference>
<sequence length="289" mass="32140">MSTTEAKTGTKRKAAWQPPVYKKRNVASTAKGFAGVLVTCDRTKERQVVKDILNILNDTADKHYPKDVDENDDDDDDADDDSKTSAEKLAEEIKGLKKDKGRFIALDSGVKGIIMIQIADKKIPVVALVNHIFEEIEATKQFSSRFIQRVIPLENLCFPDIAEITEAVTPYIERHFKDTKDLTFSVEVKKRNSGNIASMDIINACVAVVGSAHKVNLTTPDVVILIEIFKNVCGVSVVTNFHQFRKFNVRSILDPPPVTGTKKESSKKTTEENAAKKDATEEEDKEDDA</sequence>
<dbReference type="KEGG" id="spar:SPRG_12631"/>
<accession>A0A067BTH7</accession>
<dbReference type="STRING" id="695850.A0A067BTH7"/>
<keyword evidence="5" id="KW-1185">Reference proteome</keyword>
<evidence type="ECO:0000313" key="4">
    <source>
        <dbReference type="EMBL" id="KDO21814.1"/>
    </source>
</evidence>
<dbReference type="Gene3D" id="3.30.2300.10">
    <property type="entry name" value="THUMP superfamily"/>
    <property type="match status" value="1"/>
</dbReference>
<dbReference type="SUPFAM" id="SSF143437">
    <property type="entry name" value="THUMP domain-like"/>
    <property type="match status" value="1"/>
</dbReference>
<dbReference type="InterPro" id="IPR004114">
    <property type="entry name" value="THUMP_dom"/>
</dbReference>
<proteinExistence type="predicted"/>
<feature type="compositionally biased region" description="Acidic residues" evidence="2">
    <location>
        <begin position="280"/>
        <end position="289"/>
    </location>
</feature>
<dbReference type="OMA" id="MNEKACV"/>
<dbReference type="PANTHER" id="PTHR13452">
    <property type="entry name" value="THUMP DOMAIN CONTAINING PROTEIN 1-RELATED"/>
    <property type="match status" value="1"/>
</dbReference>
<dbReference type="GO" id="GO:0006400">
    <property type="term" value="P:tRNA modification"/>
    <property type="evidence" value="ECO:0007669"/>
    <property type="project" value="InterPro"/>
</dbReference>
<feature type="domain" description="THUMP" evidence="3">
    <location>
        <begin position="135"/>
        <end position="239"/>
    </location>
</feature>
<protein>
    <recommendedName>
        <fullName evidence="3">THUMP domain-containing protein</fullName>
    </recommendedName>
</protein>
<gene>
    <name evidence="4" type="ORF">SPRG_12631</name>
</gene>
<dbReference type="PROSITE" id="PS51165">
    <property type="entry name" value="THUMP"/>
    <property type="match status" value="1"/>
</dbReference>
<feature type="compositionally biased region" description="Basic and acidic residues" evidence="2">
    <location>
        <begin position="261"/>
        <end position="279"/>
    </location>
</feature>
<dbReference type="VEuPathDB" id="FungiDB:SPRG_12631"/>
<feature type="region of interest" description="Disordered" evidence="2">
    <location>
        <begin position="63"/>
        <end position="86"/>
    </location>
</feature>
<evidence type="ECO:0000256" key="1">
    <source>
        <dbReference type="PROSITE-ProRule" id="PRU00529"/>
    </source>
</evidence>
<dbReference type="GeneID" id="24134574"/>
<evidence type="ECO:0000256" key="2">
    <source>
        <dbReference type="SAM" id="MobiDB-lite"/>
    </source>
</evidence>
<dbReference type="OrthoDB" id="367221at2759"/>
<reference evidence="4 5" key="1">
    <citation type="journal article" date="2013" name="PLoS Genet.">
        <title>Distinctive expansion of potential virulence genes in the genome of the oomycete fish pathogen Saprolegnia parasitica.</title>
        <authorList>
            <person name="Jiang R.H."/>
            <person name="de Bruijn I."/>
            <person name="Haas B.J."/>
            <person name="Belmonte R."/>
            <person name="Lobach L."/>
            <person name="Christie J."/>
            <person name="van den Ackerveken G."/>
            <person name="Bottin A."/>
            <person name="Bulone V."/>
            <person name="Diaz-Moreno S.M."/>
            <person name="Dumas B."/>
            <person name="Fan L."/>
            <person name="Gaulin E."/>
            <person name="Govers F."/>
            <person name="Grenville-Briggs L.J."/>
            <person name="Horner N.R."/>
            <person name="Levin J.Z."/>
            <person name="Mammella M."/>
            <person name="Meijer H.J."/>
            <person name="Morris P."/>
            <person name="Nusbaum C."/>
            <person name="Oome S."/>
            <person name="Phillips A.J."/>
            <person name="van Rooyen D."/>
            <person name="Rzeszutek E."/>
            <person name="Saraiva M."/>
            <person name="Secombes C.J."/>
            <person name="Seidl M.F."/>
            <person name="Snel B."/>
            <person name="Stassen J.H."/>
            <person name="Sykes S."/>
            <person name="Tripathy S."/>
            <person name="van den Berg H."/>
            <person name="Vega-Arreguin J.C."/>
            <person name="Wawra S."/>
            <person name="Young S.K."/>
            <person name="Zeng Q."/>
            <person name="Dieguez-Uribeondo J."/>
            <person name="Russ C."/>
            <person name="Tyler B.M."/>
            <person name="van West P."/>
        </authorList>
    </citation>
    <scope>NUCLEOTIDE SEQUENCE [LARGE SCALE GENOMIC DNA]</scope>
    <source>
        <strain evidence="4 5">CBS 223.65</strain>
    </source>
</reference>
<dbReference type="EMBL" id="KK583280">
    <property type="protein sequence ID" value="KDO21814.1"/>
    <property type="molecule type" value="Genomic_DNA"/>
</dbReference>
<dbReference type="CDD" id="cd11717">
    <property type="entry name" value="THUMP_THUMPD1_like"/>
    <property type="match status" value="1"/>
</dbReference>
<dbReference type="PANTHER" id="PTHR13452:SF10">
    <property type="entry name" value="THUMP DOMAIN-CONTAINING PROTEIN 1"/>
    <property type="match status" value="1"/>
</dbReference>
<evidence type="ECO:0000259" key="3">
    <source>
        <dbReference type="PROSITE" id="PS51165"/>
    </source>
</evidence>
<dbReference type="GO" id="GO:0003723">
    <property type="term" value="F:RNA binding"/>
    <property type="evidence" value="ECO:0007669"/>
    <property type="project" value="UniProtKB-UniRule"/>
</dbReference>
<dbReference type="InterPro" id="IPR040183">
    <property type="entry name" value="THUMPD1-like"/>
</dbReference>